<gene>
    <name evidence="6" type="ORF">NADFUDRAFT_83488</name>
</gene>
<keyword evidence="2 6" id="KW-0689">Ribosomal protein</keyword>
<dbReference type="OrthoDB" id="361383at2759"/>
<sequence length="278" mass="30829">MSSTILSVKSLFTSRVIAVGSAFKQQVRSVSMLGKLSDNHNAQTNPKRVGRGASSGYGKTSGKGQKGQKARGKSKSWFEGGQTPIYKLFPKRGFKHDFDDLESLNLSKLQHWIDMGRINPAEEITMKVMRDSGVITSIKNGVKILGGSADKLKQPLTIISTSASASAIQNIETMGGQFTAKYYNKLSLFAHLNPQRTIERFGRIPIEAAPIRRKYIEFYQNEAKRGYLTNQPTFALPPKVKEQDKESDQLHDMLKTAGSDFKAADGWLESTIVRQLKA</sequence>
<evidence type="ECO:0000256" key="3">
    <source>
        <dbReference type="ARBA" id="ARBA00023274"/>
    </source>
</evidence>
<reference evidence="6 7" key="1">
    <citation type="journal article" date="2016" name="Proc. Natl. Acad. Sci. U.S.A.">
        <title>Comparative genomics of biotechnologically important yeasts.</title>
        <authorList>
            <person name="Riley R."/>
            <person name="Haridas S."/>
            <person name="Wolfe K.H."/>
            <person name="Lopes M.R."/>
            <person name="Hittinger C.T."/>
            <person name="Goeker M."/>
            <person name="Salamov A.A."/>
            <person name="Wisecaver J.H."/>
            <person name="Long T.M."/>
            <person name="Calvey C.H."/>
            <person name="Aerts A.L."/>
            <person name="Barry K.W."/>
            <person name="Choi C."/>
            <person name="Clum A."/>
            <person name="Coughlan A.Y."/>
            <person name="Deshpande S."/>
            <person name="Douglass A.P."/>
            <person name="Hanson S.J."/>
            <person name="Klenk H.-P."/>
            <person name="LaButti K.M."/>
            <person name="Lapidus A."/>
            <person name="Lindquist E.A."/>
            <person name="Lipzen A.M."/>
            <person name="Meier-Kolthoff J.P."/>
            <person name="Ohm R.A."/>
            <person name="Otillar R.P."/>
            <person name="Pangilinan J.L."/>
            <person name="Peng Y."/>
            <person name="Rokas A."/>
            <person name="Rosa C.A."/>
            <person name="Scheuner C."/>
            <person name="Sibirny A.A."/>
            <person name="Slot J.C."/>
            <person name="Stielow J.B."/>
            <person name="Sun H."/>
            <person name="Kurtzman C.P."/>
            <person name="Blackwell M."/>
            <person name="Grigoriev I.V."/>
            <person name="Jeffries T.W."/>
        </authorList>
    </citation>
    <scope>NUCLEOTIDE SEQUENCE [LARGE SCALE GENOMIC DNA]</scope>
    <source>
        <strain evidence="6 7">DSM 6958</strain>
    </source>
</reference>
<organism evidence="6 7">
    <name type="scientific">Nadsonia fulvescens var. elongata DSM 6958</name>
    <dbReference type="NCBI Taxonomy" id="857566"/>
    <lineage>
        <taxon>Eukaryota</taxon>
        <taxon>Fungi</taxon>
        <taxon>Dikarya</taxon>
        <taxon>Ascomycota</taxon>
        <taxon>Saccharomycotina</taxon>
        <taxon>Dipodascomycetes</taxon>
        <taxon>Dipodascales</taxon>
        <taxon>Dipodascales incertae sedis</taxon>
        <taxon>Nadsonia</taxon>
    </lineage>
</organism>
<feature type="compositionally biased region" description="Gly residues" evidence="4">
    <location>
        <begin position="53"/>
        <end position="65"/>
    </location>
</feature>
<dbReference type="AlphaFoldDB" id="A0A1E3PGH4"/>
<evidence type="ECO:0000313" key="6">
    <source>
        <dbReference type="EMBL" id="ODQ64509.1"/>
    </source>
</evidence>
<dbReference type="STRING" id="857566.A0A1E3PGH4"/>
<protein>
    <submittedName>
        <fullName evidence="6">Ribosomal protein L15</fullName>
    </submittedName>
</protein>
<proteinExistence type="inferred from homology"/>
<dbReference type="NCBIfam" id="TIGR01071">
    <property type="entry name" value="rplO_bact"/>
    <property type="match status" value="1"/>
</dbReference>
<evidence type="ECO:0000256" key="1">
    <source>
        <dbReference type="ARBA" id="ARBA00007320"/>
    </source>
</evidence>
<dbReference type="InterPro" id="IPR021131">
    <property type="entry name" value="Ribosomal_uL15/eL18"/>
</dbReference>
<accession>A0A1E3PGH4</accession>
<dbReference type="InterPro" id="IPR030878">
    <property type="entry name" value="Ribosomal_uL15"/>
</dbReference>
<keyword evidence="3" id="KW-0687">Ribonucleoprotein</keyword>
<dbReference type="HAMAP" id="MF_01341">
    <property type="entry name" value="Ribosomal_uL15"/>
    <property type="match status" value="1"/>
</dbReference>
<evidence type="ECO:0000313" key="7">
    <source>
        <dbReference type="Proteomes" id="UP000095009"/>
    </source>
</evidence>
<dbReference type="GO" id="GO:0003735">
    <property type="term" value="F:structural constituent of ribosome"/>
    <property type="evidence" value="ECO:0007669"/>
    <property type="project" value="InterPro"/>
</dbReference>
<feature type="domain" description="Large ribosomal subunit protein uL15/eL18" evidence="5">
    <location>
        <begin position="104"/>
        <end position="179"/>
    </location>
</feature>
<dbReference type="GO" id="GO:0006412">
    <property type="term" value="P:translation"/>
    <property type="evidence" value="ECO:0007669"/>
    <property type="project" value="InterPro"/>
</dbReference>
<dbReference type="InterPro" id="IPR005749">
    <property type="entry name" value="Ribosomal_uL15_bac-type"/>
</dbReference>
<name>A0A1E3PGH4_9ASCO</name>
<dbReference type="EMBL" id="KV454411">
    <property type="protein sequence ID" value="ODQ64509.1"/>
    <property type="molecule type" value="Genomic_DNA"/>
</dbReference>
<evidence type="ECO:0000256" key="4">
    <source>
        <dbReference type="SAM" id="MobiDB-lite"/>
    </source>
</evidence>
<keyword evidence="7" id="KW-1185">Reference proteome</keyword>
<evidence type="ECO:0000256" key="2">
    <source>
        <dbReference type="ARBA" id="ARBA00022980"/>
    </source>
</evidence>
<dbReference type="PANTHER" id="PTHR12934:SF11">
    <property type="entry name" value="LARGE RIBOSOMAL SUBUNIT PROTEIN UL15M"/>
    <property type="match status" value="1"/>
</dbReference>
<dbReference type="Gene3D" id="3.100.10.10">
    <property type="match status" value="1"/>
</dbReference>
<comment type="similarity">
    <text evidence="1">Belongs to the universal ribosomal protein uL15 family.</text>
</comment>
<dbReference type="InterPro" id="IPR036227">
    <property type="entry name" value="Ribosomal_uL15/eL18_sf"/>
</dbReference>
<dbReference type="GO" id="GO:0005762">
    <property type="term" value="C:mitochondrial large ribosomal subunit"/>
    <property type="evidence" value="ECO:0007669"/>
    <property type="project" value="TreeGrafter"/>
</dbReference>
<evidence type="ECO:0000259" key="5">
    <source>
        <dbReference type="Pfam" id="PF00828"/>
    </source>
</evidence>
<dbReference type="SUPFAM" id="SSF52080">
    <property type="entry name" value="Ribosomal proteins L15p and L18e"/>
    <property type="match status" value="1"/>
</dbReference>
<feature type="region of interest" description="Disordered" evidence="4">
    <location>
        <begin position="34"/>
        <end position="76"/>
    </location>
</feature>
<dbReference type="Pfam" id="PF00828">
    <property type="entry name" value="Ribosomal_L27A"/>
    <property type="match status" value="1"/>
</dbReference>
<dbReference type="PANTHER" id="PTHR12934">
    <property type="entry name" value="50S RIBOSOMAL PROTEIN L15"/>
    <property type="match status" value="1"/>
</dbReference>
<dbReference type="Proteomes" id="UP000095009">
    <property type="component" value="Unassembled WGS sequence"/>
</dbReference>